<reference evidence="1" key="1">
    <citation type="journal article" date="2017" name="Nature">
        <title>The sunflower genome provides insights into oil metabolism, flowering and Asterid evolution.</title>
        <authorList>
            <person name="Badouin H."/>
            <person name="Gouzy J."/>
            <person name="Grassa C.J."/>
            <person name="Murat F."/>
            <person name="Staton S.E."/>
            <person name="Cottret L."/>
            <person name="Lelandais-Briere C."/>
            <person name="Owens G.L."/>
            <person name="Carrere S."/>
            <person name="Mayjonade B."/>
            <person name="Legrand L."/>
            <person name="Gill N."/>
            <person name="Kane N.C."/>
            <person name="Bowers J.E."/>
            <person name="Hubner S."/>
            <person name="Bellec A."/>
            <person name="Berard A."/>
            <person name="Berges H."/>
            <person name="Blanchet N."/>
            <person name="Boniface M.C."/>
            <person name="Brunel D."/>
            <person name="Catrice O."/>
            <person name="Chaidir N."/>
            <person name="Claudel C."/>
            <person name="Donnadieu C."/>
            <person name="Faraut T."/>
            <person name="Fievet G."/>
            <person name="Helmstetter N."/>
            <person name="King M."/>
            <person name="Knapp S.J."/>
            <person name="Lai Z."/>
            <person name="Le Paslier M.C."/>
            <person name="Lippi Y."/>
            <person name="Lorenzon L."/>
            <person name="Mandel J.R."/>
            <person name="Marage G."/>
            <person name="Marchand G."/>
            <person name="Marquand E."/>
            <person name="Bret-Mestries E."/>
            <person name="Morien E."/>
            <person name="Nambeesan S."/>
            <person name="Nguyen T."/>
            <person name="Pegot-Espagnet P."/>
            <person name="Pouilly N."/>
            <person name="Raftis F."/>
            <person name="Sallet E."/>
            <person name="Schiex T."/>
            <person name="Thomas J."/>
            <person name="Vandecasteele C."/>
            <person name="Vares D."/>
            <person name="Vear F."/>
            <person name="Vautrin S."/>
            <person name="Crespi M."/>
            <person name="Mangin B."/>
            <person name="Burke J.M."/>
            <person name="Salse J."/>
            <person name="Munos S."/>
            <person name="Vincourt P."/>
            <person name="Rieseberg L.H."/>
            <person name="Langlade N.B."/>
        </authorList>
    </citation>
    <scope>NUCLEOTIDE SEQUENCE</scope>
    <source>
        <tissue evidence="1">Leaves</tissue>
    </source>
</reference>
<proteinExistence type="predicted"/>
<name>A0A9K3JYA7_HELAN</name>
<comment type="caution">
    <text evidence="1">The sequence shown here is derived from an EMBL/GenBank/DDBJ whole genome shotgun (WGS) entry which is preliminary data.</text>
</comment>
<dbReference type="EMBL" id="MNCJ02000316">
    <property type="protein sequence ID" value="KAF5823441.1"/>
    <property type="molecule type" value="Genomic_DNA"/>
</dbReference>
<accession>A0A9K3JYA7</accession>
<organism evidence="1 2">
    <name type="scientific">Helianthus annuus</name>
    <name type="common">Common sunflower</name>
    <dbReference type="NCBI Taxonomy" id="4232"/>
    <lineage>
        <taxon>Eukaryota</taxon>
        <taxon>Viridiplantae</taxon>
        <taxon>Streptophyta</taxon>
        <taxon>Embryophyta</taxon>
        <taxon>Tracheophyta</taxon>
        <taxon>Spermatophyta</taxon>
        <taxon>Magnoliopsida</taxon>
        <taxon>eudicotyledons</taxon>
        <taxon>Gunneridae</taxon>
        <taxon>Pentapetalae</taxon>
        <taxon>asterids</taxon>
        <taxon>campanulids</taxon>
        <taxon>Asterales</taxon>
        <taxon>Asteraceae</taxon>
        <taxon>Asteroideae</taxon>
        <taxon>Heliantheae alliance</taxon>
        <taxon>Heliantheae</taxon>
        <taxon>Helianthus</taxon>
    </lineage>
</organism>
<gene>
    <name evidence="1" type="ORF">HanXRQr2_Chr01g0038381</name>
</gene>
<dbReference type="Proteomes" id="UP000215914">
    <property type="component" value="Unassembled WGS sequence"/>
</dbReference>
<reference evidence="1" key="2">
    <citation type="submission" date="2020-06" db="EMBL/GenBank/DDBJ databases">
        <title>Helianthus annuus Genome sequencing and assembly Release 2.</title>
        <authorList>
            <person name="Gouzy J."/>
            <person name="Langlade N."/>
            <person name="Munos S."/>
        </authorList>
    </citation>
    <scope>NUCLEOTIDE SEQUENCE</scope>
    <source>
        <tissue evidence="1">Leaves</tissue>
    </source>
</reference>
<protein>
    <submittedName>
        <fullName evidence="1">Uncharacterized protein</fullName>
    </submittedName>
</protein>
<dbReference type="AlphaFoldDB" id="A0A9K3JYA7"/>
<evidence type="ECO:0000313" key="2">
    <source>
        <dbReference type="Proteomes" id="UP000215914"/>
    </source>
</evidence>
<sequence>MEPHFELNPTDQINGGGEVNRWLWWINRVSAVGVVIVMRGESVVMVTKLNRW</sequence>
<dbReference type="Gramene" id="mRNA:HanXRQr2_Chr01g0038381">
    <property type="protein sequence ID" value="CDS:HanXRQr2_Chr01g0038381.1"/>
    <property type="gene ID" value="HanXRQr2_Chr01g0038381"/>
</dbReference>
<evidence type="ECO:0000313" key="1">
    <source>
        <dbReference type="EMBL" id="KAF5823441.1"/>
    </source>
</evidence>
<keyword evidence="2" id="KW-1185">Reference proteome</keyword>